<organism evidence="3 4">
    <name type="scientific">Rhodoplanes elegans</name>
    <dbReference type="NCBI Taxonomy" id="29408"/>
    <lineage>
        <taxon>Bacteria</taxon>
        <taxon>Pseudomonadati</taxon>
        <taxon>Pseudomonadota</taxon>
        <taxon>Alphaproteobacteria</taxon>
        <taxon>Hyphomicrobiales</taxon>
        <taxon>Nitrobacteraceae</taxon>
        <taxon>Rhodoplanes</taxon>
    </lineage>
</organism>
<evidence type="ECO:0000313" key="4">
    <source>
        <dbReference type="Proteomes" id="UP000248863"/>
    </source>
</evidence>
<dbReference type="PROSITE" id="PS51257">
    <property type="entry name" value="PROKAR_LIPOPROTEIN"/>
    <property type="match status" value="1"/>
</dbReference>
<gene>
    <name evidence="3" type="ORF">CH338_15695</name>
</gene>
<dbReference type="Proteomes" id="UP000248863">
    <property type="component" value="Unassembled WGS sequence"/>
</dbReference>
<dbReference type="AlphaFoldDB" id="A0A327KQA2"/>
<dbReference type="EMBL" id="NPEU01000176">
    <property type="protein sequence ID" value="RAI37568.1"/>
    <property type="molecule type" value="Genomic_DNA"/>
</dbReference>
<keyword evidence="4" id="KW-1185">Reference proteome</keyword>
<accession>A0A327KQA2</accession>
<name>A0A327KQA2_9BRAD</name>
<dbReference type="OrthoDB" id="6080273at2"/>
<feature type="chain" id="PRO_5016415679" description="DUF4189 domain-containing protein" evidence="1">
    <location>
        <begin position="20"/>
        <end position="118"/>
    </location>
</feature>
<proteinExistence type="predicted"/>
<keyword evidence="1" id="KW-0732">Signal</keyword>
<sequence length="118" mass="12294">MRLGTAVVVAALAAPAAQAAGAIAIGACGHYGYAYDLKTFAEAETAALKRCGRRDCRVVATVRRGCVAFAVDAKNICGPHGYAVAPRLARAQNNALQQCYGHTGKTCVIRAFACDARH</sequence>
<dbReference type="Pfam" id="PF13827">
    <property type="entry name" value="DUF4189"/>
    <property type="match status" value="1"/>
</dbReference>
<evidence type="ECO:0000256" key="1">
    <source>
        <dbReference type="SAM" id="SignalP"/>
    </source>
</evidence>
<protein>
    <recommendedName>
        <fullName evidence="2">DUF4189 domain-containing protein</fullName>
    </recommendedName>
</protein>
<evidence type="ECO:0000313" key="3">
    <source>
        <dbReference type="EMBL" id="RAI37568.1"/>
    </source>
</evidence>
<evidence type="ECO:0000259" key="2">
    <source>
        <dbReference type="Pfam" id="PF13827"/>
    </source>
</evidence>
<feature type="domain" description="DUF4189" evidence="2">
    <location>
        <begin position="21"/>
        <end position="114"/>
    </location>
</feature>
<reference evidence="3 4" key="1">
    <citation type="submission" date="2017-07" db="EMBL/GenBank/DDBJ databases">
        <title>Draft Genome Sequences of Select Purple Nonsulfur Bacteria.</title>
        <authorList>
            <person name="Lasarre B."/>
            <person name="Mckinlay J.B."/>
        </authorList>
    </citation>
    <scope>NUCLEOTIDE SEQUENCE [LARGE SCALE GENOMIC DNA]</scope>
    <source>
        <strain evidence="3 4">DSM 11907</strain>
    </source>
</reference>
<comment type="caution">
    <text evidence="3">The sequence shown here is derived from an EMBL/GenBank/DDBJ whole genome shotgun (WGS) entry which is preliminary data.</text>
</comment>
<dbReference type="InterPro" id="IPR025240">
    <property type="entry name" value="DUF4189"/>
</dbReference>
<feature type="signal peptide" evidence="1">
    <location>
        <begin position="1"/>
        <end position="19"/>
    </location>
</feature>